<name>A0AAN7ZRS7_9PEZI</name>
<proteinExistence type="predicted"/>
<evidence type="ECO:0000313" key="2">
    <source>
        <dbReference type="Proteomes" id="UP001310594"/>
    </source>
</evidence>
<dbReference type="EMBL" id="JAVRQU010000016">
    <property type="protein sequence ID" value="KAK5694051.1"/>
    <property type="molecule type" value="Genomic_DNA"/>
</dbReference>
<accession>A0AAN7ZRS7</accession>
<dbReference type="AlphaFoldDB" id="A0AAN7ZRS7"/>
<reference evidence="1" key="1">
    <citation type="submission" date="2023-08" db="EMBL/GenBank/DDBJ databases">
        <title>Black Yeasts Isolated from many extreme environments.</title>
        <authorList>
            <person name="Coleine C."/>
            <person name="Stajich J.E."/>
            <person name="Selbmann L."/>
        </authorList>
    </citation>
    <scope>NUCLEOTIDE SEQUENCE</scope>
    <source>
        <strain evidence="1">CCFEE 5810</strain>
    </source>
</reference>
<comment type="caution">
    <text evidence="1">The sequence shown here is derived from an EMBL/GenBank/DDBJ whole genome shotgun (WGS) entry which is preliminary data.</text>
</comment>
<gene>
    <name evidence="1" type="ORF">LTR97_009670</name>
</gene>
<sequence>MPMEYSHFSFDVHFNAIDPIYYPYAVEAASYHMSFRDVRRAMRFCDATGTGYVCESAAEEALRWVRSMTRAQKALFDQSPNPPSVPEEQVPEKDRVRCTCIVQANVDESAARGQAMGGPPVLQSLTPLEGSGSHLDGEEQVLEATQDPLQMIPIRKRRRSPTDDNVQKVVISGGSKPIRLVKIGEVGRTEGGEICGKGPSAFTRSMG</sequence>
<organism evidence="1 2">
    <name type="scientific">Elasticomyces elasticus</name>
    <dbReference type="NCBI Taxonomy" id="574655"/>
    <lineage>
        <taxon>Eukaryota</taxon>
        <taxon>Fungi</taxon>
        <taxon>Dikarya</taxon>
        <taxon>Ascomycota</taxon>
        <taxon>Pezizomycotina</taxon>
        <taxon>Dothideomycetes</taxon>
        <taxon>Dothideomycetidae</taxon>
        <taxon>Mycosphaerellales</taxon>
        <taxon>Teratosphaeriaceae</taxon>
        <taxon>Elasticomyces</taxon>
    </lineage>
</organism>
<evidence type="ECO:0000313" key="1">
    <source>
        <dbReference type="EMBL" id="KAK5694051.1"/>
    </source>
</evidence>
<protein>
    <submittedName>
        <fullName evidence="1">Uncharacterized protein</fullName>
    </submittedName>
</protein>
<dbReference type="Proteomes" id="UP001310594">
    <property type="component" value="Unassembled WGS sequence"/>
</dbReference>